<evidence type="ECO:0000259" key="5">
    <source>
        <dbReference type="PROSITE" id="PS50987"/>
    </source>
</evidence>
<organism evidence="6 7">
    <name type="scientific">Leptospirillum ferrodiazotrophum</name>
    <dbReference type="NCBI Taxonomy" id="412449"/>
    <lineage>
        <taxon>Bacteria</taxon>
        <taxon>Pseudomonadati</taxon>
        <taxon>Nitrospirota</taxon>
        <taxon>Nitrospiria</taxon>
        <taxon>Nitrospirales</taxon>
        <taxon>Nitrospiraceae</taxon>
        <taxon>Leptospirillum</taxon>
    </lineage>
</organism>
<dbReference type="InterPro" id="IPR001845">
    <property type="entry name" value="HTH_ArsR_DNA-bd_dom"/>
</dbReference>
<evidence type="ECO:0000313" key="7">
    <source>
        <dbReference type="Proteomes" id="UP000009374"/>
    </source>
</evidence>
<dbReference type="AlphaFoldDB" id="C6HYX5"/>
<dbReference type="PANTHER" id="PTHR43132">
    <property type="entry name" value="ARSENICAL RESISTANCE OPERON REPRESSOR ARSR-RELATED"/>
    <property type="match status" value="1"/>
</dbReference>
<dbReference type="InterPro" id="IPR011991">
    <property type="entry name" value="ArsR-like_HTH"/>
</dbReference>
<keyword evidence="1" id="KW-0805">Transcription regulation</keyword>
<dbReference type="PANTHER" id="PTHR43132:SF2">
    <property type="entry name" value="ARSENICAL RESISTANCE OPERON REPRESSOR ARSR-RELATED"/>
    <property type="match status" value="1"/>
</dbReference>
<accession>C6HYX5</accession>
<keyword evidence="3" id="KW-0804">Transcription</keyword>
<dbReference type="SUPFAM" id="SSF46785">
    <property type="entry name" value="Winged helix' DNA-binding domain"/>
    <property type="match status" value="1"/>
</dbReference>
<sequence length="129" mass="14149">MVRVRKEGGSPLSLSKGKGKKDARETHVLRSLEALSSGVRLRIFRLLVSYEPEGLVAGEISSILEVSPTNLSFHLKAMAHAGLVEGTSMGRFVRYRARIRTMEEVIDYLTENCCQARGDNNCPPSSPCG</sequence>
<dbReference type="PROSITE" id="PS50987">
    <property type="entry name" value="HTH_ARSR_2"/>
    <property type="match status" value="1"/>
</dbReference>
<evidence type="ECO:0000256" key="2">
    <source>
        <dbReference type="ARBA" id="ARBA00023125"/>
    </source>
</evidence>
<keyword evidence="7" id="KW-1185">Reference proteome</keyword>
<dbReference type="SMART" id="SM00418">
    <property type="entry name" value="HTH_ARSR"/>
    <property type="match status" value="1"/>
</dbReference>
<protein>
    <submittedName>
        <fullName evidence="6">Regulatory protein, ArsR</fullName>
    </submittedName>
</protein>
<evidence type="ECO:0000256" key="4">
    <source>
        <dbReference type="SAM" id="MobiDB-lite"/>
    </source>
</evidence>
<feature type="region of interest" description="Disordered" evidence="4">
    <location>
        <begin position="1"/>
        <end position="21"/>
    </location>
</feature>
<dbReference type="Gene3D" id="1.10.10.10">
    <property type="entry name" value="Winged helix-like DNA-binding domain superfamily/Winged helix DNA-binding domain"/>
    <property type="match status" value="1"/>
</dbReference>
<keyword evidence="2" id="KW-0238">DNA-binding</keyword>
<dbReference type="InterPro" id="IPR036388">
    <property type="entry name" value="WH-like_DNA-bd_sf"/>
</dbReference>
<evidence type="ECO:0000256" key="3">
    <source>
        <dbReference type="ARBA" id="ARBA00023163"/>
    </source>
</evidence>
<reference evidence="6 7" key="1">
    <citation type="journal article" date="2009" name="Appl. Environ. Microbiol.">
        <title>Community genomic and proteomic analyses of chemoautotrophic iron-oxidizing "Leptospirillum rubarum" (Group II) and "Leptospirillum ferrodiazotrophum" (Group III) bacteria in acid mine drainage biofilms.</title>
        <authorList>
            <person name="Goltsman D.S."/>
            <person name="Denef V.J."/>
            <person name="Singer S.W."/>
            <person name="VerBerkmoes N.C."/>
            <person name="Lefsrud M."/>
            <person name="Mueller R.S."/>
            <person name="Dick G.J."/>
            <person name="Sun C.L."/>
            <person name="Wheeler K.E."/>
            <person name="Zemla A."/>
            <person name="Baker B.J."/>
            <person name="Hauser L."/>
            <person name="Land M."/>
            <person name="Shah M.B."/>
            <person name="Thelen M.P."/>
            <person name="Hettich R.L."/>
            <person name="Banfield J.F."/>
        </authorList>
    </citation>
    <scope>NUCLEOTIDE SEQUENCE [LARGE SCALE GENOMIC DNA]</scope>
</reference>
<evidence type="ECO:0000313" key="6">
    <source>
        <dbReference type="EMBL" id="EES52161.1"/>
    </source>
</evidence>
<dbReference type="PRINTS" id="PR00778">
    <property type="entry name" value="HTHARSR"/>
</dbReference>
<dbReference type="EMBL" id="GG693879">
    <property type="protein sequence ID" value="EES52161.1"/>
    <property type="molecule type" value="Genomic_DNA"/>
</dbReference>
<dbReference type="GO" id="GO:0003677">
    <property type="term" value="F:DNA binding"/>
    <property type="evidence" value="ECO:0007669"/>
    <property type="project" value="UniProtKB-KW"/>
</dbReference>
<dbReference type="Pfam" id="PF12840">
    <property type="entry name" value="HTH_20"/>
    <property type="match status" value="1"/>
</dbReference>
<dbReference type="InterPro" id="IPR051011">
    <property type="entry name" value="Metal_resp_trans_reg"/>
</dbReference>
<evidence type="ECO:0000256" key="1">
    <source>
        <dbReference type="ARBA" id="ARBA00023015"/>
    </source>
</evidence>
<dbReference type="InterPro" id="IPR036390">
    <property type="entry name" value="WH_DNA-bd_sf"/>
</dbReference>
<dbReference type="CDD" id="cd00090">
    <property type="entry name" value="HTH_ARSR"/>
    <property type="match status" value="1"/>
</dbReference>
<dbReference type="GO" id="GO:0003700">
    <property type="term" value="F:DNA-binding transcription factor activity"/>
    <property type="evidence" value="ECO:0007669"/>
    <property type="project" value="InterPro"/>
</dbReference>
<feature type="domain" description="HTH arsR-type" evidence="5">
    <location>
        <begin position="20"/>
        <end position="117"/>
    </location>
</feature>
<proteinExistence type="predicted"/>
<name>C6HYX5_9BACT</name>
<gene>
    <name evidence="6" type="ORF">UBAL3_94320016</name>
</gene>
<dbReference type="Proteomes" id="UP000009374">
    <property type="component" value="Unassembled WGS sequence"/>
</dbReference>